<accession>A0A4Q9R0W0</accession>
<keyword evidence="1" id="KW-0812">Transmembrane</keyword>
<keyword evidence="1" id="KW-0472">Membrane</keyword>
<dbReference type="OrthoDB" id="9765721at2"/>
<evidence type="ECO:0000256" key="1">
    <source>
        <dbReference type="SAM" id="Phobius"/>
    </source>
</evidence>
<dbReference type="RefSeq" id="WP_131185517.1">
    <property type="nucleotide sequence ID" value="NZ_QJUO01000029.1"/>
</dbReference>
<feature type="transmembrane region" description="Helical" evidence="1">
    <location>
        <begin position="105"/>
        <end position="132"/>
    </location>
</feature>
<organism evidence="2 3">
    <name type="scientific">Stutzerimonas kirkiae</name>
    <dbReference type="NCBI Taxonomy" id="2211392"/>
    <lineage>
        <taxon>Bacteria</taxon>
        <taxon>Pseudomonadati</taxon>
        <taxon>Pseudomonadota</taxon>
        <taxon>Gammaproteobacteria</taxon>
        <taxon>Pseudomonadales</taxon>
        <taxon>Pseudomonadaceae</taxon>
        <taxon>Stutzerimonas</taxon>
    </lineage>
</organism>
<dbReference type="AlphaFoldDB" id="A0A4Q9R0W0"/>
<dbReference type="Pfam" id="PF05987">
    <property type="entry name" value="DUF898"/>
    <property type="match status" value="1"/>
</dbReference>
<feature type="transmembrane region" description="Helical" evidence="1">
    <location>
        <begin position="227"/>
        <end position="250"/>
    </location>
</feature>
<dbReference type="InterPro" id="IPR010295">
    <property type="entry name" value="DUF898"/>
</dbReference>
<evidence type="ECO:0000313" key="2">
    <source>
        <dbReference type="EMBL" id="TBU91293.1"/>
    </source>
</evidence>
<dbReference type="Proteomes" id="UP000292639">
    <property type="component" value="Unassembled WGS sequence"/>
</dbReference>
<gene>
    <name evidence="2" type="ORF">DNJ96_16140</name>
</gene>
<keyword evidence="1" id="KW-1133">Transmembrane helix</keyword>
<feature type="transmembrane region" description="Helical" evidence="1">
    <location>
        <begin position="198"/>
        <end position="220"/>
    </location>
</feature>
<sequence>MSEAANSVPDTIHTEKTQRPLAFRFSGEGFEFFRIWIVNLALTIVTLGLYSPWAKVRTHRYFYGNTHLDGNSFEYLADPVRILKGRLIAIACLVVYVVAERLLPLLALALAAIFALLVPYIVVRAIAFHHYYSAWRGIRFGFNAPMGEAYKVFLLWPLLATLSLGLLFPYVLCRQERFIIGHSRYGKQHFDFSARPGAFYRVFLILIGIILLAGVAGGILSLLFAPLLVVAITAGYLLAFALGSVLLVNLRFNHMTLGEQGFHANYRAGSYAWLVLSNTLALLLTLGLFYPWARVRTARYAAGHIGMTVSGDLDEFVAARQQEQSALGSEMSDVFDVDLGL</sequence>
<evidence type="ECO:0000313" key="3">
    <source>
        <dbReference type="Proteomes" id="UP000292639"/>
    </source>
</evidence>
<protein>
    <submittedName>
        <fullName evidence="2">DUF898 domain-containing protein</fullName>
    </submittedName>
</protein>
<name>A0A4Q9R0W0_9GAMM</name>
<feature type="transmembrane region" description="Helical" evidence="1">
    <location>
        <begin position="270"/>
        <end position="290"/>
    </location>
</feature>
<reference evidence="2 3" key="1">
    <citation type="submission" date="2018-06" db="EMBL/GenBank/DDBJ databases">
        <title>Three novel Pseudomonas species isolated from symptomatic oak.</title>
        <authorList>
            <person name="Bueno-Gonzalez V."/>
            <person name="Brady C."/>
        </authorList>
    </citation>
    <scope>NUCLEOTIDE SEQUENCE [LARGE SCALE GENOMIC DNA]</scope>
    <source>
        <strain evidence="2 3">P17C</strain>
    </source>
</reference>
<keyword evidence="3" id="KW-1185">Reference proteome</keyword>
<feature type="transmembrane region" description="Helical" evidence="1">
    <location>
        <begin position="153"/>
        <end position="172"/>
    </location>
</feature>
<feature type="transmembrane region" description="Helical" evidence="1">
    <location>
        <begin position="33"/>
        <end position="53"/>
    </location>
</feature>
<proteinExistence type="predicted"/>
<comment type="caution">
    <text evidence="2">The sequence shown here is derived from an EMBL/GenBank/DDBJ whole genome shotgun (WGS) entry which is preliminary data.</text>
</comment>
<dbReference type="EMBL" id="QJUP01000027">
    <property type="protein sequence ID" value="TBU91293.1"/>
    <property type="molecule type" value="Genomic_DNA"/>
</dbReference>